<comment type="caution">
    <text evidence="3">The sequence shown here is derived from an EMBL/GenBank/DDBJ whole genome shotgun (WGS) entry which is preliminary data.</text>
</comment>
<dbReference type="RefSeq" id="WP_045025858.1">
    <property type="nucleotide sequence ID" value="NZ_JRHC01000001.1"/>
</dbReference>
<accession>A0A0D8JEP7</accession>
<name>A0A0D8JEP7_9BACT</name>
<dbReference type="InterPro" id="IPR025411">
    <property type="entry name" value="DUF4136"/>
</dbReference>
<dbReference type="STRING" id="1544798.LH29_01975"/>
<protein>
    <recommendedName>
        <fullName evidence="2">DUF4136 domain-containing protein</fullName>
    </recommendedName>
</protein>
<dbReference type="EMBL" id="JRHC01000001">
    <property type="protein sequence ID" value="KJF44303.1"/>
    <property type="molecule type" value="Genomic_DNA"/>
</dbReference>
<dbReference type="OrthoDB" id="677831at2"/>
<dbReference type="Gene3D" id="3.30.160.670">
    <property type="match status" value="1"/>
</dbReference>
<feature type="chain" id="PRO_5002331327" description="DUF4136 domain-containing protein" evidence="1">
    <location>
        <begin position="27"/>
        <end position="228"/>
    </location>
</feature>
<organism evidence="3 4">
    <name type="scientific">Draconibacterium sediminis</name>
    <dbReference type="NCBI Taxonomy" id="1544798"/>
    <lineage>
        <taxon>Bacteria</taxon>
        <taxon>Pseudomonadati</taxon>
        <taxon>Bacteroidota</taxon>
        <taxon>Bacteroidia</taxon>
        <taxon>Marinilabiliales</taxon>
        <taxon>Prolixibacteraceae</taxon>
        <taxon>Draconibacterium</taxon>
    </lineage>
</organism>
<evidence type="ECO:0000259" key="2">
    <source>
        <dbReference type="Pfam" id="PF13590"/>
    </source>
</evidence>
<reference evidence="3 4" key="1">
    <citation type="submission" date="2014-09" db="EMBL/GenBank/DDBJ databases">
        <title>Draft Genome Sequence of Draconibacterium sp. JN14CK-3.</title>
        <authorList>
            <person name="Dong C."/>
            <person name="Lai Q."/>
            <person name="Shao Z."/>
        </authorList>
    </citation>
    <scope>NUCLEOTIDE SEQUENCE [LARGE SCALE GENOMIC DNA]</scope>
    <source>
        <strain evidence="3 4">JN14CK-3</strain>
    </source>
</reference>
<evidence type="ECO:0000313" key="4">
    <source>
        <dbReference type="Proteomes" id="UP000032544"/>
    </source>
</evidence>
<dbReference type="PROSITE" id="PS51257">
    <property type="entry name" value="PROKAR_LIPOPROTEIN"/>
    <property type="match status" value="1"/>
</dbReference>
<evidence type="ECO:0000313" key="3">
    <source>
        <dbReference type="EMBL" id="KJF44303.1"/>
    </source>
</evidence>
<keyword evidence="1" id="KW-0732">Signal</keyword>
<dbReference type="AlphaFoldDB" id="A0A0D8JEP7"/>
<feature type="domain" description="DUF4136" evidence="2">
    <location>
        <begin position="37"/>
        <end position="225"/>
    </location>
</feature>
<dbReference type="Proteomes" id="UP000032544">
    <property type="component" value="Unassembled WGS sequence"/>
</dbReference>
<gene>
    <name evidence="3" type="ORF">LH29_01975</name>
</gene>
<dbReference type="Pfam" id="PF13590">
    <property type="entry name" value="DUF4136"/>
    <property type="match status" value="1"/>
</dbReference>
<evidence type="ECO:0000256" key="1">
    <source>
        <dbReference type="SAM" id="SignalP"/>
    </source>
</evidence>
<keyword evidence="4" id="KW-1185">Reference proteome</keyword>
<feature type="signal peptide" evidence="1">
    <location>
        <begin position="1"/>
        <end position="26"/>
    </location>
</feature>
<sequence>MNRNYPIFALLLFVSAVLFSCHPEYDATVEELDVAITQYDEEQDFSQLQTFYLEDSIIYINDEESGSASVDHSQNDLIVSLVRQNFLDMGWTEVTGPTDGEMDADVSIMLSVLETDLSFYYYYWWDWWYWYPWDWWYPWYGDPWYPGYPVWPGYPTYPSQGYTVGTLFIDMLDMNGAEMPEGDDSSFKVPMPWKGAAIGILAGSDTFLQQRLTNEINQVFKQSPYLQK</sequence>
<proteinExistence type="predicted"/>